<proteinExistence type="predicted"/>
<comment type="caution">
    <text evidence="2">The sequence shown here is derived from an EMBL/GenBank/DDBJ whole genome shotgun (WGS) entry which is preliminary data.</text>
</comment>
<dbReference type="InterPro" id="IPR024775">
    <property type="entry name" value="DinB-like"/>
</dbReference>
<gene>
    <name evidence="2" type="ORF">GO816_04955</name>
</gene>
<feature type="domain" description="DinB-like" evidence="1">
    <location>
        <begin position="40"/>
        <end position="151"/>
    </location>
</feature>
<dbReference type="Proteomes" id="UP000434850">
    <property type="component" value="Unassembled WGS sequence"/>
</dbReference>
<dbReference type="Gene3D" id="1.20.120.450">
    <property type="entry name" value="dinb family like domain"/>
    <property type="match status" value="1"/>
</dbReference>
<evidence type="ECO:0000259" key="1">
    <source>
        <dbReference type="Pfam" id="PF12867"/>
    </source>
</evidence>
<evidence type="ECO:0000313" key="3">
    <source>
        <dbReference type="Proteomes" id="UP000434850"/>
    </source>
</evidence>
<dbReference type="InterPro" id="IPR034660">
    <property type="entry name" value="DinB/YfiT-like"/>
</dbReference>
<organism evidence="2 3">
    <name type="scientific">Mucilaginibacter aquatilis</name>
    <dbReference type="NCBI Taxonomy" id="1517760"/>
    <lineage>
        <taxon>Bacteria</taxon>
        <taxon>Pseudomonadati</taxon>
        <taxon>Bacteroidota</taxon>
        <taxon>Sphingobacteriia</taxon>
        <taxon>Sphingobacteriales</taxon>
        <taxon>Sphingobacteriaceae</taxon>
        <taxon>Mucilaginibacter</taxon>
    </lineage>
</organism>
<keyword evidence="3" id="KW-1185">Reference proteome</keyword>
<dbReference type="OrthoDB" id="9814103at2"/>
<reference evidence="2 3" key="1">
    <citation type="submission" date="2019-12" db="EMBL/GenBank/DDBJ databases">
        <title>Mucilaginibacter sp. HME9299 genome sequencing and assembly.</title>
        <authorList>
            <person name="Kang H."/>
            <person name="Kim H."/>
            <person name="Joh K."/>
        </authorList>
    </citation>
    <scope>NUCLEOTIDE SEQUENCE [LARGE SCALE GENOMIC DNA]</scope>
    <source>
        <strain evidence="2 3">HME9299</strain>
    </source>
</reference>
<dbReference type="AlphaFoldDB" id="A0A6I4I5S4"/>
<protein>
    <recommendedName>
        <fullName evidence="1">DinB-like domain-containing protein</fullName>
    </recommendedName>
</protein>
<dbReference type="EMBL" id="WQLA01000002">
    <property type="protein sequence ID" value="MVN90470.1"/>
    <property type="molecule type" value="Genomic_DNA"/>
</dbReference>
<evidence type="ECO:0000313" key="2">
    <source>
        <dbReference type="EMBL" id="MVN90470.1"/>
    </source>
</evidence>
<dbReference type="SUPFAM" id="SSF109854">
    <property type="entry name" value="DinB/YfiT-like putative metalloenzymes"/>
    <property type="match status" value="1"/>
</dbReference>
<dbReference type="RefSeq" id="WP_157540257.1">
    <property type="nucleotide sequence ID" value="NZ_WQLA01000002.1"/>
</dbReference>
<dbReference type="Pfam" id="PF12867">
    <property type="entry name" value="DinB_2"/>
    <property type="match status" value="1"/>
</dbReference>
<accession>A0A6I4I5S4</accession>
<sequence length="161" mass="18299">MNIAGKLQHQLETVFVGQPWYGTPISTIVTEGSWMAAFNKPHGSVHSIAHIVLHMTTWTEETISRLKGNEAQLPQRGDWPEPGEASEQNWQQLVIDLDEANSNLIKTLQAFPDEKWNDLINDKRNMGEPVTTYKDLVYGLIEHQVYHAGQIALLNRINHAY</sequence>
<name>A0A6I4I5S4_9SPHI</name>